<feature type="active site" description="Charge relay system" evidence="5">
    <location>
        <position position="177"/>
    </location>
</feature>
<accession>A0A1F8F326</accession>
<evidence type="ECO:0000313" key="9">
    <source>
        <dbReference type="EMBL" id="OGN07534.1"/>
    </source>
</evidence>
<dbReference type="PANTHER" id="PTHR43806:SF11">
    <property type="entry name" value="CEREVISIN-RELATED"/>
    <property type="match status" value="1"/>
</dbReference>
<evidence type="ECO:0000256" key="2">
    <source>
        <dbReference type="ARBA" id="ARBA00022670"/>
    </source>
</evidence>
<dbReference type="PROSITE" id="PS00138">
    <property type="entry name" value="SUBTILASE_SER"/>
    <property type="match status" value="1"/>
</dbReference>
<protein>
    <recommendedName>
        <fullName evidence="8">Peptidase S8/S53 domain-containing protein</fullName>
    </recommendedName>
</protein>
<dbReference type="AlphaFoldDB" id="A0A1F8F326"/>
<keyword evidence="4 5" id="KW-0720">Serine protease</keyword>
<proteinExistence type="inferred from homology"/>
<evidence type="ECO:0000256" key="3">
    <source>
        <dbReference type="ARBA" id="ARBA00022801"/>
    </source>
</evidence>
<dbReference type="InterPro" id="IPR022398">
    <property type="entry name" value="Peptidase_S8_His-AS"/>
</dbReference>
<dbReference type="Pfam" id="PF00082">
    <property type="entry name" value="Peptidase_S8"/>
    <property type="match status" value="1"/>
</dbReference>
<keyword evidence="2 5" id="KW-0645">Protease</keyword>
<feature type="domain" description="Peptidase S8/S53" evidence="8">
    <location>
        <begin position="133"/>
        <end position="394"/>
    </location>
</feature>
<keyword evidence="7" id="KW-0732">Signal</keyword>
<dbReference type="InterPro" id="IPR000209">
    <property type="entry name" value="Peptidase_S8/S53_dom"/>
</dbReference>
<dbReference type="Gene3D" id="3.40.50.200">
    <property type="entry name" value="Peptidase S8/S53 domain"/>
    <property type="match status" value="1"/>
</dbReference>
<evidence type="ECO:0000313" key="10">
    <source>
        <dbReference type="Proteomes" id="UP000178023"/>
    </source>
</evidence>
<dbReference type="InterPro" id="IPR023828">
    <property type="entry name" value="Peptidase_S8_Ser-AS"/>
</dbReference>
<sequence length="398" mass="41529">MNTKKTLFLAVFVGLVIILAPIAKAEDGGNPRYFVHTTKSFWKNTLGVRNIFSDGFTSDLSGFQLKLAKIAGLELSPVKQLNILPEEVQTDSIISGKSRPNPGPRPTPSEAVPWGIKMVYNDYTLTNTSGGLGITVAVLDTGIANHPDLSNRVAGCKDFTNARQPVIDGKCDDKNGHGTHVAGIILADGGSDNLGIYGVAPEAYLFAYKVCSANGSCWSDDIAAAIYAATDNGANIINLSLGSDSLSSLIGDAISYAVQNGVLVVAAAGNDGPYIESIDYPGALVDVVAVGALNSSENIPDWSSRGGNTLTTPYEVEEKDIELAAPGVGILSTWKDGGYATLSGTSMASPHVAGLTAKFWSDHPASSSFDIRSLLHQAAHDLSPVGDDNASGFGLPTL</sequence>
<feature type="signal peptide" evidence="7">
    <location>
        <begin position="1"/>
        <end position="25"/>
    </location>
</feature>
<dbReference type="InterPro" id="IPR050131">
    <property type="entry name" value="Peptidase_S8_subtilisin-like"/>
</dbReference>
<evidence type="ECO:0000259" key="8">
    <source>
        <dbReference type="Pfam" id="PF00082"/>
    </source>
</evidence>
<dbReference type="PROSITE" id="PS00136">
    <property type="entry name" value="SUBTILASE_ASP"/>
    <property type="match status" value="1"/>
</dbReference>
<comment type="caution">
    <text evidence="9">The sequence shown here is derived from an EMBL/GenBank/DDBJ whole genome shotgun (WGS) entry which is preliminary data.</text>
</comment>
<dbReference type="InterPro" id="IPR023827">
    <property type="entry name" value="Peptidase_S8_Asp-AS"/>
</dbReference>
<dbReference type="Proteomes" id="UP000178023">
    <property type="component" value="Unassembled WGS sequence"/>
</dbReference>
<organism evidence="9 10">
    <name type="scientific">Candidatus Yanofskybacteria bacterium RIFCSPHIGHO2_01_FULL_45_42</name>
    <dbReference type="NCBI Taxonomy" id="1802671"/>
    <lineage>
        <taxon>Bacteria</taxon>
        <taxon>Candidatus Yanofskyibacteriota</taxon>
    </lineage>
</organism>
<comment type="similarity">
    <text evidence="1 5 6">Belongs to the peptidase S8 family.</text>
</comment>
<evidence type="ECO:0000256" key="5">
    <source>
        <dbReference type="PROSITE-ProRule" id="PRU01240"/>
    </source>
</evidence>
<evidence type="ECO:0000256" key="7">
    <source>
        <dbReference type="SAM" id="SignalP"/>
    </source>
</evidence>
<dbReference type="InterPro" id="IPR036852">
    <property type="entry name" value="Peptidase_S8/S53_dom_sf"/>
</dbReference>
<evidence type="ECO:0000256" key="4">
    <source>
        <dbReference type="ARBA" id="ARBA00022825"/>
    </source>
</evidence>
<keyword evidence="3 5" id="KW-0378">Hydrolase</keyword>
<feature type="chain" id="PRO_5009535411" description="Peptidase S8/S53 domain-containing protein" evidence="7">
    <location>
        <begin position="26"/>
        <end position="398"/>
    </location>
</feature>
<name>A0A1F8F326_9BACT</name>
<evidence type="ECO:0000256" key="6">
    <source>
        <dbReference type="RuleBase" id="RU003355"/>
    </source>
</evidence>
<dbReference type="GO" id="GO:0006508">
    <property type="term" value="P:proteolysis"/>
    <property type="evidence" value="ECO:0007669"/>
    <property type="project" value="UniProtKB-KW"/>
</dbReference>
<dbReference type="EMBL" id="MGJL01000024">
    <property type="protein sequence ID" value="OGN07534.1"/>
    <property type="molecule type" value="Genomic_DNA"/>
</dbReference>
<dbReference type="PROSITE" id="PS51892">
    <property type="entry name" value="SUBTILASE"/>
    <property type="match status" value="1"/>
</dbReference>
<dbReference type="PANTHER" id="PTHR43806">
    <property type="entry name" value="PEPTIDASE S8"/>
    <property type="match status" value="1"/>
</dbReference>
<dbReference type="PRINTS" id="PR00723">
    <property type="entry name" value="SUBTILISIN"/>
</dbReference>
<dbReference type="PROSITE" id="PS00137">
    <property type="entry name" value="SUBTILASE_HIS"/>
    <property type="match status" value="1"/>
</dbReference>
<reference evidence="9 10" key="1">
    <citation type="journal article" date="2016" name="Nat. Commun.">
        <title>Thousands of microbial genomes shed light on interconnected biogeochemical processes in an aquifer system.</title>
        <authorList>
            <person name="Anantharaman K."/>
            <person name="Brown C.T."/>
            <person name="Hug L.A."/>
            <person name="Sharon I."/>
            <person name="Castelle C.J."/>
            <person name="Probst A.J."/>
            <person name="Thomas B.C."/>
            <person name="Singh A."/>
            <person name="Wilkins M.J."/>
            <person name="Karaoz U."/>
            <person name="Brodie E.L."/>
            <person name="Williams K.H."/>
            <person name="Hubbard S.S."/>
            <person name="Banfield J.F."/>
        </authorList>
    </citation>
    <scope>NUCLEOTIDE SEQUENCE [LARGE SCALE GENOMIC DNA]</scope>
</reference>
<gene>
    <name evidence="9" type="ORF">A2750_01190</name>
</gene>
<feature type="active site" description="Charge relay system" evidence="5">
    <location>
        <position position="346"/>
    </location>
</feature>
<dbReference type="SUPFAM" id="SSF52743">
    <property type="entry name" value="Subtilisin-like"/>
    <property type="match status" value="1"/>
</dbReference>
<dbReference type="InterPro" id="IPR015500">
    <property type="entry name" value="Peptidase_S8_subtilisin-rel"/>
</dbReference>
<dbReference type="GO" id="GO:0004252">
    <property type="term" value="F:serine-type endopeptidase activity"/>
    <property type="evidence" value="ECO:0007669"/>
    <property type="project" value="UniProtKB-UniRule"/>
</dbReference>
<evidence type="ECO:0000256" key="1">
    <source>
        <dbReference type="ARBA" id="ARBA00011073"/>
    </source>
</evidence>
<feature type="active site" description="Charge relay system" evidence="5">
    <location>
        <position position="140"/>
    </location>
</feature>